<dbReference type="AlphaFoldDB" id="A0AAE1CF84"/>
<accession>A0AAE1CF84</accession>
<dbReference type="Proteomes" id="UP001270362">
    <property type="component" value="Unassembled WGS sequence"/>
</dbReference>
<name>A0AAE1CF84_9PEZI</name>
<sequence length="200" mass="22139">MEVVTRFRDCRVGELVAGPEQGGIGSRYPVSRTHLRDDDDDNAPCDFHCSSSTTTAIYHGQWSNNKSGSNGGLYRRDRGCDPEAIRERPGCSGSFFVLSRGNEAWVGCMARHHFDAQHLCESGGNRCFGEYRRSLAAVVNVRMHSPGPEAGNGWFIVYAVDGEPRAGEVQKEITICGEGEPRPDLLFVSHLEHFRFDMAS</sequence>
<organism evidence="1 2">
    <name type="scientific">Podospora appendiculata</name>
    <dbReference type="NCBI Taxonomy" id="314037"/>
    <lineage>
        <taxon>Eukaryota</taxon>
        <taxon>Fungi</taxon>
        <taxon>Dikarya</taxon>
        <taxon>Ascomycota</taxon>
        <taxon>Pezizomycotina</taxon>
        <taxon>Sordariomycetes</taxon>
        <taxon>Sordariomycetidae</taxon>
        <taxon>Sordariales</taxon>
        <taxon>Podosporaceae</taxon>
        <taxon>Podospora</taxon>
    </lineage>
</organism>
<evidence type="ECO:0000313" key="2">
    <source>
        <dbReference type="Proteomes" id="UP001270362"/>
    </source>
</evidence>
<reference evidence="1" key="2">
    <citation type="submission" date="2023-06" db="EMBL/GenBank/DDBJ databases">
        <authorList>
            <consortium name="Lawrence Berkeley National Laboratory"/>
            <person name="Haridas S."/>
            <person name="Hensen N."/>
            <person name="Bonometti L."/>
            <person name="Westerberg I."/>
            <person name="Brannstrom I.O."/>
            <person name="Guillou S."/>
            <person name="Cros-Aarteil S."/>
            <person name="Calhoun S."/>
            <person name="Kuo A."/>
            <person name="Mondo S."/>
            <person name="Pangilinan J."/>
            <person name="Riley R."/>
            <person name="Labutti K."/>
            <person name="Andreopoulos B."/>
            <person name="Lipzen A."/>
            <person name="Chen C."/>
            <person name="Yanf M."/>
            <person name="Daum C."/>
            <person name="Ng V."/>
            <person name="Clum A."/>
            <person name="Steindorff A."/>
            <person name="Ohm R."/>
            <person name="Martin F."/>
            <person name="Silar P."/>
            <person name="Natvig D."/>
            <person name="Lalanne C."/>
            <person name="Gautier V."/>
            <person name="Ament-Velasquez S.L."/>
            <person name="Kruys A."/>
            <person name="Hutchinson M.I."/>
            <person name="Powell A.J."/>
            <person name="Barry K."/>
            <person name="Miller A.N."/>
            <person name="Grigoriev I.V."/>
            <person name="Debuchy R."/>
            <person name="Gladieux P."/>
            <person name="Thoren M.H."/>
            <person name="Johannesson H."/>
        </authorList>
    </citation>
    <scope>NUCLEOTIDE SEQUENCE</scope>
    <source>
        <strain evidence="1">CBS 314.62</strain>
    </source>
</reference>
<comment type="caution">
    <text evidence="1">The sequence shown here is derived from an EMBL/GenBank/DDBJ whole genome shotgun (WGS) entry which is preliminary data.</text>
</comment>
<protein>
    <submittedName>
        <fullName evidence="1">Uncharacterized protein</fullName>
    </submittedName>
</protein>
<proteinExistence type="predicted"/>
<evidence type="ECO:0000313" key="1">
    <source>
        <dbReference type="EMBL" id="KAK3692033.1"/>
    </source>
</evidence>
<reference evidence="1" key="1">
    <citation type="journal article" date="2023" name="Mol. Phylogenet. Evol.">
        <title>Genome-scale phylogeny and comparative genomics of the fungal order Sordariales.</title>
        <authorList>
            <person name="Hensen N."/>
            <person name="Bonometti L."/>
            <person name="Westerberg I."/>
            <person name="Brannstrom I.O."/>
            <person name="Guillou S."/>
            <person name="Cros-Aarteil S."/>
            <person name="Calhoun S."/>
            <person name="Haridas S."/>
            <person name="Kuo A."/>
            <person name="Mondo S."/>
            <person name="Pangilinan J."/>
            <person name="Riley R."/>
            <person name="LaButti K."/>
            <person name="Andreopoulos B."/>
            <person name="Lipzen A."/>
            <person name="Chen C."/>
            <person name="Yan M."/>
            <person name="Daum C."/>
            <person name="Ng V."/>
            <person name="Clum A."/>
            <person name="Steindorff A."/>
            <person name="Ohm R.A."/>
            <person name="Martin F."/>
            <person name="Silar P."/>
            <person name="Natvig D.O."/>
            <person name="Lalanne C."/>
            <person name="Gautier V."/>
            <person name="Ament-Velasquez S.L."/>
            <person name="Kruys A."/>
            <person name="Hutchinson M.I."/>
            <person name="Powell A.J."/>
            <person name="Barry K."/>
            <person name="Miller A.N."/>
            <person name="Grigoriev I.V."/>
            <person name="Debuchy R."/>
            <person name="Gladieux P."/>
            <person name="Hiltunen Thoren M."/>
            <person name="Johannesson H."/>
        </authorList>
    </citation>
    <scope>NUCLEOTIDE SEQUENCE</scope>
    <source>
        <strain evidence="1">CBS 314.62</strain>
    </source>
</reference>
<dbReference type="EMBL" id="JAULSO010000001">
    <property type="protein sequence ID" value="KAK3692033.1"/>
    <property type="molecule type" value="Genomic_DNA"/>
</dbReference>
<gene>
    <name evidence="1" type="ORF">B0T22DRAFT_446244</name>
</gene>
<keyword evidence="2" id="KW-1185">Reference proteome</keyword>